<dbReference type="RefSeq" id="WP_184683113.1">
    <property type="nucleotide sequence ID" value="NZ_JACHLL010000003.1"/>
</dbReference>
<dbReference type="AlphaFoldDB" id="A0A7X0BVP2"/>
<protein>
    <submittedName>
        <fullName evidence="1">Uncharacterized protein</fullName>
    </submittedName>
</protein>
<sequence>MTSPLSALLLLAGLLIPALLAARLRQQALRRQTEAWLSTLHVALELLQRLQQHRGLGGQNSNEAAEKCRQLGEEIGNLWRRCPQDDSGLAELDGQWRALRQTPADFAGHCRLIEQLLNALEQLELRLATRQRRVSGLAQACRELEDLAQLRGLAVRGAQHAHCPLPLQVQMRYLCQRLHADARHPQWYLPLQRLQHELIDAPQVRIRPTDCFALLTPLIDGRLREIHLSLG</sequence>
<gene>
    <name evidence="1" type="ORF">HNP49_002137</name>
</gene>
<evidence type="ECO:0000313" key="1">
    <source>
        <dbReference type="EMBL" id="MBB6341969.1"/>
    </source>
</evidence>
<organism evidence="1 2">
    <name type="scientific">Pseudomonas fluvialis</name>
    <dbReference type="NCBI Taxonomy" id="1793966"/>
    <lineage>
        <taxon>Bacteria</taxon>
        <taxon>Pseudomonadati</taxon>
        <taxon>Pseudomonadota</taxon>
        <taxon>Gammaproteobacteria</taxon>
        <taxon>Pseudomonadales</taxon>
        <taxon>Pseudomonadaceae</taxon>
        <taxon>Pseudomonas</taxon>
    </lineage>
</organism>
<name>A0A7X0BVP2_9PSED</name>
<dbReference type="EMBL" id="JACHLL010000003">
    <property type="protein sequence ID" value="MBB6341969.1"/>
    <property type="molecule type" value="Genomic_DNA"/>
</dbReference>
<evidence type="ECO:0000313" key="2">
    <source>
        <dbReference type="Proteomes" id="UP000557193"/>
    </source>
</evidence>
<comment type="caution">
    <text evidence="1">The sequence shown here is derived from an EMBL/GenBank/DDBJ whole genome shotgun (WGS) entry which is preliminary data.</text>
</comment>
<reference evidence="1 2" key="1">
    <citation type="submission" date="2020-08" db="EMBL/GenBank/DDBJ databases">
        <title>Functional genomics of gut bacteria from endangered species of beetles.</title>
        <authorList>
            <person name="Carlos-Shanley C."/>
        </authorList>
    </citation>
    <scope>NUCLEOTIDE SEQUENCE [LARGE SCALE GENOMIC DNA]</scope>
    <source>
        <strain evidence="1 2">S00202</strain>
    </source>
</reference>
<accession>A0A7X0BVP2</accession>
<proteinExistence type="predicted"/>
<dbReference type="Proteomes" id="UP000557193">
    <property type="component" value="Unassembled WGS sequence"/>
</dbReference>
<keyword evidence="2" id="KW-1185">Reference proteome</keyword>